<name>A0A0K8TGJ6_LYGHE</name>
<accession>A0A0K8TGJ6</accession>
<evidence type="ECO:0000313" key="1">
    <source>
        <dbReference type="EMBL" id="JAG64614.1"/>
    </source>
</evidence>
<reference evidence="1" key="1">
    <citation type="submission" date="2014-09" db="EMBL/GenBank/DDBJ databases">
        <authorList>
            <person name="Magalhaes I.L.F."/>
            <person name="Oliveira U."/>
            <person name="Santos F.R."/>
            <person name="Vidigal T.H.D.A."/>
            <person name="Brescovit A.D."/>
            <person name="Santos A.J."/>
        </authorList>
    </citation>
    <scope>NUCLEOTIDE SEQUENCE</scope>
</reference>
<dbReference type="AlphaFoldDB" id="A0A0K8TGJ6"/>
<proteinExistence type="predicted"/>
<dbReference type="EMBL" id="GBRD01001207">
    <property type="protein sequence ID" value="JAG64614.1"/>
    <property type="molecule type" value="Transcribed_RNA"/>
</dbReference>
<protein>
    <submittedName>
        <fullName evidence="1">Uncharacterized protein</fullName>
    </submittedName>
</protein>
<sequence>MFLYEVLVVGVTADILMKSSDEEKIQIRGKVQSLIDNGAIKPLKAFTGVSPNALNVDVVETLRHSKSKVIVNFKDYNIRYTQTENSYVIRPKIVSSFVDNVSWICGWTWSDGF</sequence>
<organism evidence="1">
    <name type="scientific">Lygus hesperus</name>
    <name type="common">Western plant bug</name>
    <dbReference type="NCBI Taxonomy" id="30085"/>
    <lineage>
        <taxon>Eukaryota</taxon>
        <taxon>Metazoa</taxon>
        <taxon>Ecdysozoa</taxon>
        <taxon>Arthropoda</taxon>
        <taxon>Hexapoda</taxon>
        <taxon>Insecta</taxon>
        <taxon>Pterygota</taxon>
        <taxon>Neoptera</taxon>
        <taxon>Paraneoptera</taxon>
        <taxon>Hemiptera</taxon>
        <taxon>Heteroptera</taxon>
        <taxon>Panheteroptera</taxon>
        <taxon>Cimicomorpha</taxon>
        <taxon>Miridae</taxon>
        <taxon>Mirini</taxon>
        <taxon>Lygus</taxon>
    </lineage>
</organism>